<evidence type="ECO:0000259" key="2">
    <source>
        <dbReference type="Pfam" id="PF03795"/>
    </source>
</evidence>
<dbReference type="InterPro" id="IPR005545">
    <property type="entry name" value="YCII"/>
</dbReference>
<dbReference type="Proteomes" id="UP000466307">
    <property type="component" value="Unassembled WGS sequence"/>
</dbReference>
<sequence length="96" mass="10347">MATFAVHYSYGPAKAAIRDRLRPDHRRWLGEENKAGNVLLVGPYGDGTGALLLVRAEGGLDGAEAFIANDPFIAGEAVDAVRVLEWTQVYGPFTES</sequence>
<proteinExistence type="inferred from homology"/>
<dbReference type="SUPFAM" id="SSF54909">
    <property type="entry name" value="Dimeric alpha+beta barrel"/>
    <property type="match status" value="1"/>
</dbReference>
<organism evidence="3 4">
    <name type="scientific">Gordonia desulfuricans</name>
    <dbReference type="NCBI Taxonomy" id="89051"/>
    <lineage>
        <taxon>Bacteria</taxon>
        <taxon>Bacillati</taxon>
        <taxon>Actinomycetota</taxon>
        <taxon>Actinomycetes</taxon>
        <taxon>Mycobacteriales</taxon>
        <taxon>Gordoniaceae</taxon>
        <taxon>Gordonia</taxon>
    </lineage>
</organism>
<accession>A0A7K3LRH1</accession>
<feature type="domain" description="YCII-related" evidence="2">
    <location>
        <begin position="4"/>
        <end position="87"/>
    </location>
</feature>
<reference evidence="3 4" key="1">
    <citation type="submission" date="2020-01" db="EMBL/GenBank/DDBJ databases">
        <title>Investigation of new actinobacteria for the biodesulphurisation of diesel fuel.</title>
        <authorList>
            <person name="Athi Narayanan S.M."/>
        </authorList>
    </citation>
    <scope>NUCLEOTIDE SEQUENCE [LARGE SCALE GENOMIC DNA]</scope>
    <source>
        <strain evidence="3 4">213E</strain>
    </source>
</reference>
<keyword evidence="4" id="KW-1185">Reference proteome</keyword>
<evidence type="ECO:0000313" key="4">
    <source>
        <dbReference type="Proteomes" id="UP000466307"/>
    </source>
</evidence>
<comment type="similarity">
    <text evidence="1">Belongs to the YciI family.</text>
</comment>
<dbReference type="InterPro" id="IPR011008">
    <property type="entry name" value="Dimeric_a/b-barrel"/>
</dbReference>
<evidence type="ECO:0000256" key="1">
    <source>
        <dbReference type="ARBA" id="ARBA00007689"/>
    </source>
</evidence>
<protein>
    <recommendedName>
        <fullName evidence="2">YCII-related domain-containing protein</fullName>
    </recommendedName>
</protein>
<dbReference type="Pfam" id="PF03795">
    <property type="entry name" value="YCII"/>
    <property type="match status" value="1"/>
</dbReference>
<dbReference type="Gene3D" id="3.30.70.1060">
    <property type="entry name" value="Dimeric alpha+beta barrel"/>
    <property type="match status" value="1"/>
</dbReference>
<dbReference type="AlphaFoldDB" id="A0A7K3LRH1"/>
<dbReference type="EMBL" id="JAADZU010000049">
    <property type="protein sequence ID" value="NDK90855.1"/>
    <property type="molecule type" value="Genomic_DNA"/>
</dbReference>
<name>A0A7K3LRH1_9ACTN</name>
<evidence type="ECO:0000313" key="3">
    <source>
        <dbReference type="EMBL" id="NDK90855.1"/>
    </source>
</evidence>
<comment type="caution">
    <text evidence="3">The sequence shown here is derived from an EMBL/GenBank/DDBJ whole genome shotgun (WGS) entry which is preliminary data.</text>
</comment>
<dbReference type="RefSeq" id="WP_020792221.1">
    <property type="nucleotide sequence ID" value="NZ_JAADZU010000049.1"/>
</dbReference>
<gene>
    <name evidence="3" type="ORF">GYA93_14880</name>
</gene>